<evidence type="ECO:0000256" key="4">
    <source>
        <dbReference type="ARBA" id="ARBA00023040"/>
    </source>
</evidence>
<keyword evidence="2 7" id="KW-0812">Transmembrane</keyword>
<evidence type="ECO:0000256" key="6">
    <source>
        <dbReference type="ARBA" id="ARBA00023170"/>
    </source>
</evidence>
<feature type="transmembrane region" description="Helical" evidence="7">
    <location>
        <begin position="13"/>
        <end position="34"/>
    </location>
</feature>
<feature type="transmembrane region" description="Helical" evidence="7">
    <location>
        <begin position="122"/>
        <end position="141"/>
    </location>
</feature>
<evidence type="ECO:0000313" key="10">
    <source>
        <dbReference type="Proteomes" id="UP000070444"/>
    </source>
</evidence>
<evidence type="ECO:0000256" key="2">
    <source>
        <dbReference type="ARBA" id="ARBA00022692"/>
    </source>
</evidence>
<dbReference type="SUPFAM" id="SSF81321">
    <property type="entry name" value="Family A G protein-coupled receptor-like"/>
    <property type="match status" value="1"/>
</dbReference>
<keyword evidence="4" id="KW-0297">G-protein coupled receptor</keyword>
<feature type="transmembrane region" description="Helical" evidence="7">
    <location>
        <begin position="46"/>
        <end position="69"/>
    </location>
</feature>
<organism evidence="9 10">
    <name type="scientific">Conidiobolus coronatus (strain ATCC 28846 / CBS 209.66 / NRRL 28638)</name>
    <name type="common">Delacroixia coronata</name>
    <dbReference type="NCBI Taxonomy" id="796925"/>
    <lineage>
        <taxon>Eukaryota</taxon>
        <taxon>Fungi</taxon>
        <taxon>Fungi incertae sedis</taxon>
        <taxon>Zoopagomycota</taxon>
        <taxon>Entomophthoromycotina</taxon>
        <taxon>Entomophthoromycetes</taxon>
        <taxon>Entomophthorales</taxon>
        <taxon>Ancylistaceae</taxon>
        <taxon>Conidiobolus</taxon>
    </lineage>
</organism>
<evidence type="ECO:0000259" key="8">
    <source>
        <dbReference type="PROSITE" id="PS50262"/>
    </source>
</evidence>
<evidence type="ECO:0000256" key="5">
    <source>
        <dbReference type="ARBA" id="ARBA00023136"/>
    </source>
</evidence>
<sequence>MNELEVSSLIFDLLFILFSLLMFIFNGILLYILLKRCDLKHPELKIILILWFVEILSAIKFLGIGIGKLSGGFNWLKINTIQCYLYATLFNWVGKAEMVIVTILALLRYLIVCHKLEKSFKFWLVAIIIGIIPSTVVYIYAGVVGDAMPSVTLLYCSPFTQPGRVSNIMGIIVTFFLLIPCWITTFCYFSVGYKVNKQLNQMKKEAKINNDSNLITIIKKQKIKLIIQLIMVFMLYNCNFMISYITLFMKFSTGFKRPPLLDALSFAMGNATLAFNPILTITFQPELNNEFKIFLVKLRAKWVNSIRNLFNNQ</sequence>
<evidence type="ECO:0000256" key="3">
    <source>
        <dbReference type="ARBA" id="ARBA00022989"/>
    </source>
</evidence>
<accession>A0A137NR91</accession>
<feature type="transmembrane region" description="Helical" evidence="7">
    <location>
        <begin position="225"/>
        <end position="251"/>
    </location>
</feature>
<dbReference type="Pfam" id="PF00001">
    <property type="entry name" value="7tm_1"/>
    <property type="match status" value="1"/>
</dbReference>
<dbReference type="Gene3D" id="1.20.1070.10">
    <property type="entry name" value="Rhodopsin 7-helix transmembrane proteins"/>
    <property type="match status" value="1"/>
</dbReference>
<keyword evidence="5 7" id="KW-0472">Membrane</keyword>
<evidence type="ECO:0000313" key="9">
    <source>
        <dbReference type="EMBL" id="KXN65242.1"/>
    </source>
</evidence>
<comment type="subcellular location">
    <subcellularLocation>
        <location evidence="1">Membrane</location>
        <topology evidence="1">Multi-pass membrane protein</topology>
    </subcellularLocation>
</comment>
<dbReference type="PANTHER" id="PTHR24240">
    <property type="entry name" value="OPSIN"/>
    <property type="match status" value="1"/>
</dbReference>
<keyword evidence="4" id="KW-0807">Transducer</keyword>
<protein>
    <submittedName>
        <fullName evidence="9">Family A G protein-coupled receptor-like protein</fullName>
    </submittedName>
</protein>
<dbReference type="InterPro" id="IPR050125">
    <property type="entry name" value="GPCR_opsins"/>
</dbReference>
<keyword evidence="6 9" id="KW-0675">Receptor</keyword>
<dbReference type="InterPro" id="IPR017452">
    <property type="entry name" value="GPCR_Rhodpsn_7TM"/>
</dbReference>
<feature type="transmembrane region" description="Helical" evidence="7">
    <location>
        <begin position="89"/>
        <end position="110"/>
    </location>
</feature>
<dbReference type="PROSITE" id="PS50262">
    <property type="entry name" value="G_PROTEIN_RECEP_F1_2"/>
    <property type="match status" value="1"/>
</dbReference>
<dbReference type="AlphaFoldDB" id="A0A137NR91"/>
<dbReference type="GO" id="GO:0004930">
    <property type="term" value="F:G protein-coupled receptor activity"/>
    <property type="evidence" value="ECO:0007669"/>
    <property type="project" value="UniProtKB-KW"/>
</dbReference>
<proteinExistence type="predicted"/>
<gene>
    <name evidence="9" type="ORF">CONCODRAFT_13243</name>
</gene>
<dbReference type="InterPro" id="IPR000276">
    <property type="entry name" value="GPCR_Rhodpsn"/>
</dbReference>
<reference evidence="9 10" key="1">
    <citation type="journal article" date="2015" name="Genome Biol. Evol.">
        <title>Phylogenomic analyses indicate that early fungi evolved digesting cell walls of algal ancestors of land plants.</title>
        <authorList>
            <person name="Chang Y."/>
            <person name="Wang S."/>
            <person name="Sekimoto S."/>
            <person name="Aerts A.L."/>
            <person name="Choi C."/>
            <person name="Clum A."/>
            <person name="LaButti K.M."/>
            <person name="Lindquist E.A."/>
            <person name="Yee Ngan C."/>
            <person name="Ohm R.A."/>
            <person name="Salamov A.A."/>
            <person name="Grigoriev I.V."/>
            <person name="Spatafora J.W."/>
            <person name="Berbee M.L."/>
        </authorList>
    </citation>
    <scope>NUCLEOTIDE SEQUENCE [LARGE SCALE GENOMIC DNA]</scope>
    <source>
        <strain evidence="9 10">NRRL 28638</strain>
    </source>
</reference>
<feature type="transmembrane region" description="Helical" evidence="7">
    <location>
        <begin position="168"/>
        <end position="193"/>
    </location>
</feature>
<dbReference type="GO" id="GO:0016020">
    <property type="term" value="C:membrane"/>
    <property type="evidence" value="ECO:0007669"/>
    <property type="project" value="UniProtKB-SubCell"/>
</dbReference>
<dbReference type="OrthoDB" id="5950040at2759"/>
<keyword evidence="3 7" id="KW-1133">Transmembrane helix</keyword>
<feature type="domain" description="G-protein coupled receptors family 1 profile" evidence="8">
    <location>
        <begin position="25"/>
        <end position="280"/>
    </location>
</feature>
<name>A0A137NR91_CONC2</name>
<evidence type="ECO:0000256" key="1">
    <source>
        <dbReference type="ARBA" id="ARBA00004141"/>
    </source>
</evidence>
<dbReference type="Proteomes" id="UP000070444">
    <property type="component" value="Unassembled WGS sequence"/>
</dbReference>
<keyword evidence="10" id="KW-1185">Reference proteome</keyword>
<dbReference type="EMBL" id="KQ964936">
    <property type="protein sequence ID" value="KXN65242.1"/>
    <property type="molecule type" value="Genomic_DNA"/>
</dbReference>
<evidence type="ECO:0000256" key="7">
    <source>
        <dbReference type="SAM" id="Phobius"/>
    </source>
</evidence>